<dbReference type="Pfam" id="PF08241">
    <property type="entry name" value="Methyltransf_11"/>
    <property type="match status" value="1"/>
</dbReference>
<accession>A0A1G6PK38</accession>
<dbReference type="Proteomes" id="UP000199034">
    <property type="component" value="Unassembled WGS sequence"/>
</dbReference>
<dbReference type="Gene3D" id="3.40.50.150">
    <property type="entry name" value="Vaccinia Virus protein VP39"/>
    <property type="match status" value="1"/>
</dbReference>
<dbReference type="OrthoDB" id="65624at2"/>
<dbReference type="EMBL" id="FMZM01000004">
    <property type="protein sequence ID" value="SDC80351.1"/>
    <property type="molecule type" value="Genomic_DNA"/>
</dbReference>
<proteinExistence type="predicted"/>
<dbReference type="PANTHER" id="PTHR43591">
    <property type="entry name" value="METHYLTRANSFERASE"/>
    <property type="match status" value="1"/>
</dbReference>
<sequence length="219" mass="23322">MRLLGGWSDDPVYAAAYDWSVEHPRAGGLAWRLAMGSDLDLLYDAAREISVQPRGARVLDVPCGGGVAVRALRPAQGVEYVAADLSPAMLARTARLAERRGVESLVTTVEADVGALPFADASYDLVVSFTGLHCFPDPARAITELVRVLRPGGVITGSAFLNDTGLRYEPARRVGRLTGLLGPGCTGDQLIAWLTRLDVQDVTLRTSGALAYFRGVRAG</sequence>
<evidence type="ECO:0000313" key="2">
    <source>
        <dbReference type="EMBL" id="SDC80351.1"/>
    </source>
</evidence>
<dbReference type="GO" id="GO:0032259">
    <property type="term" value="P:methylation"/>
    <property type="evidence" value="ECO:0007669"/>
    <property type="project" value="UniProtKB-KW"/>
</dbReference>
<dbReference type="InterPro" id="IPR013216">
    <property type="entry name" value="Methyltransf_11"/>
</dbReference>
<evidence type="ECO:0000313" key="3">
    <source>
        <dbReference type="Proteomes" id="UP000199034"/>
    </source>
</evidence>
<organism evidence="2 3">
    <name type="scientific">Nocardioides lianchengensis</name>
    <dbReference type="NCBI Taxonomy" id="1045774"/>
    <lineage>
        <taxon>Bacteria</taxon>
        <taxon>Bacillati</taxon>
        <taxon>Actinomycetota</taxon>
        <taxon>Actinomycetes</taxon>
        <taxon>Propionibacteriales</taxon>
        <taxon>Nocardioidaceae</taxon>
        <taxon>Nocardioides</taxon>
    </lineage>
</organism>
<dbReference type="AlphaFoldDB" id="A0A1G6PK38"/>
<dbReference type="RefSeq" id="WP_090853645.1">
    <property type="nucleotide sequence ID" value="NZ_FMZM01000004.1"/>
</dbReference>
<keyword evidence="3" id="KW-1185">Reference proteome</keyword>
<dbReference type="SUPFAM" id="SSF53335">
    <property type="entry name" value="S-adenosyl-L-methionine-dependent methyltransferases"/>
    <property type="match status" value="1"/>
</dbReference>
<feature type="domain" description="Methyltransferase type 11" evidence="1">
    <location>
        <begin position="59"/>
        <end position="155"/>
    </location>
</feature>
<protein>
    <submittedName>
        <fullName evidence="2">Methyltransferase domain-containing protein</fullName>
    </submittedName>
</protein>
<dbReference type="GO" id="GO:0008757">
    <property type="term" value="F:S-adenosylmethionine-dependent methyltransferase activity"/>
    <property type="evidence" value="ECO:0007669"/>
    <property type="project" value="InterPro"/>
</dbReference>
<dbReference type="STRING" id="1045774.SAMN05421872_10444"/>
<gene>
    <name evidence="2" type="ORF">SAMN05421872_10444</name>
</gene>
<dbReference type="CDD" id="cd02440">
    <property type="entry name" value="AdoMet_MTases"/>
    <property type="match status" value="1"/>
</dbReference>
<keyword evidence="2" id="KW-0489">Methyltransferase</keyword>
<name>A0A1G6PK38_9ACTN</name>
<reference evidence="2 3" key="1">
    <citation type="submission" date="2016-10" db="EMBL/GenBank/DDBJ databases">
        <authorList>
            <person name="de Groot N.N."/>
        </authorList>
    </citation>
    <scope>NUCLEOTIDE SEQUENCE [LARGE SCALE GENOMIC DNA]</scope>
    <source>
        <strain evidence="2 3">CGMCC 4.6858</strain>
    </source>
</reference>
<dbReference type="PANTHER" id="PTHR43591:SF24">
    <property type="entry name" value="2-METHOXY-6-POLYPRENYL-1,4-BENZOQUINOL METHYLASE, MITOCHONDRIAL"/>
    <property type="match status" value="1"/>
</dbReference>
<evidence type="ECO:0000259" key="1">
    <source>
        <dbReference type="Pfam" id="PF08241"/>
    </source>
</evidence>
<dbReference type="InterPro" id="IPR029063">
    <property type="entry name" value="SAM-dependent_MTases_sf"/>
</dbReference>
<keyword evidence="2" id="KW-0808">Transferase</keyword>